<reference evidence="3" key="1">
    <citation type="submission" date="2016-02" db="EMBL/GenBank/DDBJ databases">
        <title>Draft genome sequence of Microdochium bolleyi, a fungal endophyte of beachgrass.</title>
        <authorList>
            <consortium name="DOE Joint Genome Institute"/>
            <person name="David A.S."/>
            <person name="May G."/>
            <person name="Haridas S."/>
            <person name="Lim J."/>
            <person name="Wang M."/>
            <person name="Labutti K."/>
            <person name="Lipzen A."/>
            <person name="Barry K."/>
            <person name="Grigoriev I.V."/>
        </authorList>
    </citation>
    <scope>NUCLEOTIDE SEQUENCE [LARGE SCALE GENOMIC DNA]</scope>
    <source>
        <strain evidence="3">J235TASD1</strain>
    </source>
</reference>
<organism evidence="2 3">
    <name type="scientific">Microdochium bolleyi</name>
    <dbReference type="NCBI Taxonomy" id="196109"/>
    <lineage>
        <taxon>Eukaryota</taxon>
        <taxon>Fungi</taxon>
        <taxon>Dikarya</taxon>
        <taxon>Ascomycota</taxon>
        <taxon>Pezizomycotina</taxon>
        <taxon>Sordariomycetes</taxon>
        <taxon>Xylariomycetidae</taxon>
        <taxon>Xylariales</taxon>
        <taxon>Microdochiaceae</taxon>
        <taxon>Microdochium</taxon>
    </lineage>
</organism>
<name>A0A136J4G8_9PEZI</name>
<dbReference type="PANTHER" id="PTHR35517:SF1">
    <property type="entry name" value="PROTEIN ARGININE N-METHYLTRANSFERASE SFM1"/>
    <property type="match status" value="1"/>
</dbReference>
<evidence type="ECO:0000256" key="1">
    <source>
        <dbReference type="SAM" id="MobiDB-lite"/>
    </source>
</evidence>
<dbReference type="OrthoDB" id="373498at2759"/>
<dbReference type="PANTHER" id="PTHR35517">
    <property type="entry name" value="PROTEIN ARGININE N-METHYLTRANSFERASE SFM1"/>
    <property type="match status" value="1"/>
</dbReference>
<dbReference type="InParanoid" id="A0A136J4G8"/>
<gene>
    <name evidence="2" type="ORF">Micbo1qcDRAFT_162158</name>
</gene>
<keyword evidence="2" id="KW-0808">Transferase</keyword>
<evidence type="ECO:0000313" key="2">
    <source>
        <dbReference type="EMBL" id="KXJ92062.1"/>
    </source>
</evidence>
<proteinExistence type="predicted"/>
<dbReference type="FunCoup" id="A0A136J4G8">
    <property type="interactions" value="21"/>
</dbReference>
<dbReference type="CDD" id="cd18090">
    <property type="entry name" value="Arginine_MT_Sfm1"/>
    <property type="match status" value="1"/>
</dbReference>
<keyword evidence="3" id="KW-1185">Reference proteome</keyword>
<sequence length="220" mass="24546">MASTDSGKTYIVEHLDPELGPWSELEYICIGQDSQKTGSRFFLSSLPDEFRVPEKLSNLASFTPEKRSVEEMYPPPPQGEASSAGDVKNQVCLLDPSAKKDLSPEDGDKFGVFLFGGILGDDPPRDRTSELRKKGYEGRRLGPVQMTTDTAVRVTRMVVQEGYTLDTVPYLDHPDIKFNEHESTQMPFRYVADSDGKPIMPEGMVELIGKDADKTIDDMF</sequence>
<feature type="region of interest" description="Disordered" evidence="1">
    <location>
        <begin position="66"/>
        <end position="86"/>
    </location>
</feature>
<dbReference type="InterPro" id="IPR007364">
    <property type="entry name" value="SFM1-like"/>
</dbReference>
<dbReference type="AlphaFoldDB" id="A0A136J4G8"/>
<dbReference type="Proteomes" id="UP000070501">
    <property type="component" value="Unassembled WGS sequence"/>
</dbReference>
<dbReference type="GO" id="GO:0032259">
    <property type="term" value="P:methylation"/>
    <property type="evidence" value="ECO:0007669"/>
    <property type="project" value="UniProtKB-KW"/>
</dbReference>
<accession>A0A136J4G8</accession>
<dbReference type="STRING" id="196109.A0A136J4G8"/>
<dbReference type="EMBL" id="KQ964249">
    <property type="protein sequence ID" value="KXJ92062.1"/>
    <property type="molecule type" value="Genomic_DNA"/>
</dbReference>
<protein>
    <submittedName>
        <fullName evidence="2">SAM-dependent RNA methyltransferase</fullName>
    </submittedName>
</protein>
<keyword evidence="2" id="KW-0489">Methyltransferase</keyword>
<evidence type="ECO:0000313" key="3">
    <source>
        <dbReference type="Proteomes" id="UP000070501"/>
    </source>
</evidence>
<dbReference type="GO" id="GO:0035241">
    <property type="term" value="F:protein-arginine omega-N monomethyltransferase activity"/>
    <property type="evidence" value="ECO:0007669"/>
    <property type="project" value="TreeGrafter"/>
</dbReference>
<dbReference type="Pfam" id="PF04252">
    <property type="entry name" value="SFM1-like"/>
    <property type="match status" value="1"/>
</dbReference>